<evidence type="ECO:0000313" key="2">
    <source>
        <dbReference type="EMBL" id="MBR7888231.1"/>
    </source>
</evidence>
<comment type="caution">
    <text evidence="2">The sequence shown here is derived from an EMBL/GenBank/DDBJ whole genome shotgun (WGS) entry which is preliminary data.</text>
</comment>
<dbReference type="InterPro" id="IPR048037">
    <property type="entry name" value="DmmA-like_C"/>
</dbReference>
<protein>
    <recommendedName>
        <fullName evidence="1">Dimethylamine monooxygenase subunit DmmA-like C-terminal domain-containing protein</fullName>
    </recommendedName>
</protein>
<gene>
    <name evidence="2" type="ORF">J9B83_04680</name>
</gene>
<dbReference type="Pfam" id="PF22289">
    <property type="entry name" value="DmmA-like_C"/>
    <property type="match status" value="1"/>
</dbReference>
<dbReference type="NCBIfam" id="NF041259">
    <property type="entry name" value="mono_DmmA_fam"/>
    <property type="match status" value="1"/>
</dbReference>
<accession>A0ABS5H963</accession>
<keyword evidence="3" id="KW-1185">Reference proteome</keyword>
<feature type="domain" description="Dimethylamine monooxygenase subunit DmmA-like C-terminal" evidence="1">
    <location>
        <begin position="136"/>
        <end position="176"/>
    </location>
</feature>
<dbReference type="Proteomes" id="UP000679722">
    <property type="component" value="Unassembled WGS sequence"/>
</dbReference>
<dbReference type="EMBL" id="JAGSSV010000004">
    <property type="protein sequence ID" value="MBR7888231.1"/>
    <property type="molecule type" value="Genomic_DNA"/>
</dbReference>
<sequence>MQSEAPSAVTSRPVYAPIIIDSCSDNDVFICENLMSEQMQSLYLKSKCPAKTALCITSDDTDIAVDGVAEKPIKFQKISDFLGSLPSLVKPMTLRSRVYLEGSEPFMWRLYGMFLAQGMVAEQINMQSPVSNKRSLFCTHCFSVTDDVTTTVAPCSGCGRLLHVSDHFSKRHAAYFCYQVNAEDPNDVPQVQELT</sequence>
<organism evidence="2 3">
    <name type="scientific">Marinomonas vulgaris</name>
    <dbReference type="NCBI Taxonomy" id="2823372"/>
    <lineage>
        <taxon>Bacteria</taxon>
        <taxon>Pseudomonadati</taxon>
        <taxon>Pseudomonadota</taxon>
        <taxon>Gammaproteobacteria</taxon>
        <taxon>Oceanospirillales</taxon>
        <taxon>Oceanospirillaceae</taxon>
        <taxon>Marinomonas</taxon>
    </lineage>
</organism>
<evidence type="ECO:0000259" key="1">
    <source>
        <dbReference type="Pfam" id="PF22289"/>
    </source>
</evidence>
<dbReference type="RefSeq" id="WP_211535584.1">
    <property type="nucleotide sequence ID" value="NZ_JAGSSV010000004.1"/>
</dbReference>
<reference evidence="3" key="1">
    <citation type="submission" date="2023-07" db="EMBL/GenBank/DDBJ databases">
        <title>Marinomonas vulgaris A79, complete genome.</title>
        <authorList>
            <person name="Ying J.-J."/>
        </authorList>
    </citation>
    <scope>NUCLEOTIDE SEQUENCE [LARGE SCALE GENOMIC DNA]</scope>
    <source>
        <strain evidence="3">A79</strain>
    </source>
</reference>
<name>A0ABS5H963_9GAMM</name>
<proteinExistence type="predicted"/>
<evidence type="ECO:0000313" key="3">
    <source>
        <dbReference type="Proteomes" id="UP000679722"/>
    </source>
</evidence>